<evidence type="ECO:0000313" key="10">
    <source>
        <dbReference type="Proteomes" id="UP000671960"/>
    </source>
</evidence>
<evidence type="ECO:0000256" key="6">
    <source>
        <dbReference type="ARBA" id="ARBA00022840"/>
    </source>
</evidence>
<dbReference type="Pfam" id="PF08352">
    <property type="entry name" value="oligo_HPY"/>
    <property type="match status" value="1"/>
</dbReference>
<evidence type="ECO:0000256" key="2">
    <source>
        <dbReference type="ARBA" id="ARBA00005417"/>
    </source>
</evidence>
<evidence type="ECO:0000256" key="3">
    <source>
        <dbReference type="ARBA" id="ARBA00022448"/>
    </source>
</evidence>
<protein>
    <submittedName>
        <fullName evidence="9">ABC transporter ATP-binding protein</fullName>
    </submittedName>
</protein>
<dbReference type="PROSITE" id="PS50893">
    <property type="entry name" value="ABC_TRANSPORTER_2"/>
    <property type="match status" value="1"/>
</dbReference>
<dbReference type="NCBIfam" id="TIGR01727">
    <property type="entry name" value="oligo_HPY"/>
    <property type="match status" value="1"/>
</dbReference>
<evidence type="ECO:0000256" key="1">
    <source>
        <dbReference type="ARBA" id="ARBA00004417"/>
    </source>
</evidence>
<dbReference type="SUPFAM" id="SSF52540">
    <property type="entry name" value="P-loop containing nucleoside triphosphate hydrolases"/>
    <property type="match status" value="1"/>
</dbReference>
<reference evidence="9 10" key="1">
    <citation type="submission" date="2020-03" db="EMBL/GenBank/DDBJ databases">
        <authorList>
            <person name="Bakhshi Ganjeh M."/>
        </authorList>
    </citation>
    <scope>NUCLEOTIDE SEQUENCE [LARGE SCALE GENOMIC DNA]</scope>
    <source>
        <strain evidence="10">Iran 50</strain>
    </source>
</reference>
<keyword evidence="6 9" id="KW-0067">ATP-binding</keyword>
<evidence type="ECO:0000256" key="5">
    <source>
        <dbReference type="ARBA" id="ARBA00022741"/>
    </source>
</evidence>
<comment type="subcellular location">
    <subcellularLocation>
        <location evidence="1">Cell inner membrane</location>
        <topology evidence="1">Peripheral membrane protein</topology>
    </subcellularLocation>
</comment>
<evidence type="ECO:0000259" key="8">
    <source>
        <dbReference type="PROSITE" id="PS50893"/>
    </source>
</evidence>
<dbReference type="Gene3D" id="3.40.50.300">
    <property type="entry name" value="P-loop containing nucleotide triphosphate hydrolases"/>
    <property type="match status" value="1"/>
</dbReference>
<dbReference type="Proteomes" id="UP000671960">
    <property type="component" value="Chromosome"/>
</dbReference>
<dbReference type="PANTHER" id="PTHR43297">
    <property type="entry name" value="OLIGOPEPTIDE TRANSPORT ATP-BINDING PROTEIN APPD"/>
    <property type="match status" value="1"/>
</dbReference>
<dbReference type="EMBL" id="CP050854">
    <property type="protein sequence ID" value="QTF10186.1"/>
    <property type="molecule type" value="Genomic_DNA"/>
</dbReference>
<dbReference type="InterPro" id="IPR027417">
    <property type="entry name" value="P-loop_NTPase"/>
</dbReference>
<dbReference type="InterPro" id="IPR017871">
    <property type="entry name" value="ABC_transporter-like_CS"/>
</dbReference>
<evidence type="ECO:0000256" key="4">
    <source>
        <dbReference type="ARBA" id="ARBA00022475"/>
    </source>
</evidence>
<dbReference type="InterPro" id="IPR050388">
    <property type="entry name" value="ABC_Ni/Peptide_Import"/>
</dbReference>
<dbReference type="GO" id="GO:0005524">
    <property type="term" value="F:ATP binding"/>
    <property type="evidence" value="ECO:0007669"/>
    <property type="project" value="UniProtKB-KW"/>
</dbReference>
<keyword evidence="7" id="KW-0472">Membrane</keyword>
<dbReference type="InterPro" id="IPR003439">
    <property type="entry name" value="ABC_transporter-like_ATP-bd"/>
</dbReference>
<keyword evidence="5" id="KW-0547">Nucleotide-binding</keyword>
<dbReference type="PANTHER" id="PTHR43297:SF7">
    <property type="entry name" value="D,D-DIPEPTIDE TRANSPORT ATP-BINDING PROTEIN DDPD-RELATED"/>
    <property type="match status" value="1"/>
</dbReference>
<proteinExistence type="inferred from homology"/>
<dbReference type="SMART" id="SM00382">
    <property type="entry name" value="AAA"/>
    <property type="match status" value="1"/>
</dbReference>
<evidence type="ECO:0000313" key="9">
    <source>
        <dbReference type="EMBL" id="QTF10186.1"/>
    </source>
</evidence>
<gene>
    <name evidence="9" type="ORF">HC231_21335</name>
</gene>
<dbReference type="InterPro" id="IPR013563">
    <property type="entry name" value="Oligopep_ABC_C"/>
</dbReference>
<sequence length="347" mass="38413">MPLLEIRNLTVNFETGKGQARVIDGLNLTVEQGEILAVVGESGSGKSVTAMSVMGLLPAQAHVGAGSQILFDGVDLLTLTPAMMRQRRGKDIAMIFQDPMSSLDPCYTIGDQLTETILAHKKIPKAEAFQQALALLRQVKMTEPERRMKQYPHELSGGMCQRVMIAMALSTHPRLLIADEPTTAVDVTIQAQILALLRELNERLGITIIMITHDLGVVAELCQQVLVMYAGGCVEYTRVESLFTQPRHPYTLGLMNSRPTLERVGRMLTPIEGNPPDLTRRSGGCQFSARCNQAMPRCRESMPRLTPLARGREWPEDGMARFSLSPRISERYNDHLVACFLVGTEEQ</sequence>
<dbReference type="Pfam" id="PF00005">
    <property type="entry name" value="ABC_tran"/>
    <property type="match status" value="1"/>
</dbReference>
<accession>A0ABX7UZH0</accession>
<dbReference type="RefSeq" id="WP_208228670.1">
    <property type="nucleotide sequence ID" value="NZ_CP050854.1"/>
</dbReference>
<name>A0ABX7UZH0_9GAMM</name>
<keyword evidence="4" id="KW-1003">Cell membrane</keyword>
<evidence type="ECO:0000256" key="7">
    <source>
        <dbReference type="ARBA" id="ARBA00023136"/>
    </source>
</evidence>
<keyword evidence="3" id="KW-0813">Transport</keyword>
<dbReference type="CDD" id="cd03257">
    <property type="entry name" value="ABC_NikE_OppD_transporters"/>
    <property type="match status" value="1"/>
</dbReference>
<dbReference type="InterPro" id="IPR003593">
    <property type="entry name" value="AAA+_ATPase"/>
</dbReference>
<comment type="similarity">
    <text evidence="2">Belongs to the ABC transporter superfamily.</text>
</comment>
<keyword evidence="10" id="KW-1185">Reference proteome</keyword>
<dbReference type="PROSITE" id="PS00211">
    <property type="entry name" value="ABC_TRANSPORTER_1"/>
    <property type="match status" value="1"/>
</dbReference>
<feature type="domain" description="ABC transporter" evidence="8">
    <location>
        <begin position="4"/>
        <end position="255"/>
    </location>
</feature>
<organism evidence="9 10">
    <name type="scientific">Brenneria izadpanahii</name>
    <dbReference type="NCBI Taxonomy" id="2722756"/>
    <lineage>
        <taxon>Bacteria</taxon>
        <taxon>Pseudomonadati</taxon>
        <taxon>Pseudomonadota</taxon>
        <taxon>Gammaproteobacteria</taxon>
        <taxon>Enterobacterales</taxon>
        <taxon>Pectobacteriaceae</taxon>
        <taxon>Brenneria</taxon>
    </lineage>
</organism>